<dbReference type="Pfam" id="PF13813">
    <property type="entry name" value="MBOAT_2"/>
    <property type="match status" value="1"/>
</dbReference>
<keyword evidence="6 9" id="KW-0472">Membrane</keyword>
<keyword evidence="5" id="KW-0238">DNA-binding</keyword>
<evidence type="ECO:0000256" key="8">
    <source>
        <dbReference type="ARBA" id="ARBA00023242"/>
    </source>
</evidence>
<dbReference type="EMBL" id="JAAAPU010000075">
    <property type="protein sequence ID" value="KAF4203632.1"/>
    <property type="molecule type" value="Genomic_DNA"/>
</dbReference>
<dbReference type="PRINTS" id="PR00755">
    <property type="entry name" value="AFLATOXINBRP"/>
</dbReference>
<dbReference type="PROSITE" id="PS50048">
    <property type="entry name" value="ZN2_CY6_FUNGAL_2"/>
    <property type="match status" value="1"/>
</dbReference>
<accession>A0AAN5YN26</accession>
<dbReference type="Proteomes" id="UP000649114">
    <property type="component" value="Unassembled WGS sequence"/>
</dbReference>
<dbReference type="PANTHER" id="PTHR31069">
    <property type="entry name" value="OLEATE-ACTIVATED TRANSCRIPTION FACTOR 1-RELATED"/>
    <property type="match status" value="1"/>
</dbReference>
<evidence type="ECO:0000256" key="5">
    <source>
        <dbReference type="ARBA" id="ARBA00023125"/>
    </source>
</evidence>
<protein>
    <recommendedName>
        <fullName evidence="10">Zn(2)-C6 fungal-type domain-containing protein</fullName>
    </recommendedName>
</protein>
<dbReference type="PANTHER" id="PTHR31069:SF27">
    <property type="entry name" value="TRANSCRIPTIONAL REGULATOR ALNR"/>
    <property type="match status" value="1"/>
</dbReference>
<comment type="subcellular location">
    <subcellularLocation>
        <location evidence="1">Membrane</location>
        <topology evidence="1">Multi-pass membrane protein</topology>
    </subcellularLocation>
</comment>
<evidence type="ECO:0000256" key="3">
    <source>
        <dbReference type="ARBA" id="ARBA00022989"/>
    </source>
</evidence>
<dbReference type="SMART" id="SM00066">
    <property type="entry name" value="GAL4"/>
    <property type="match status" value="1"/>
</dbReference>
<sequence length="837" mass="94227">MFDNLIRDMEITLRNMQDAYSSREEMPFWATKLLTPTFMAVAILTTIPSPGPTRVIVGMTAFTCLWLYVLTHWLSGPAFFMDAIFMTSITVRWMLMFLTGTPEIDYYQTTKTATKLDSASADGGILRNSRFLNKVKWSVELWSCWRGQGWNFADQHLKRGAEQTQSRRDFLIANTGRILLNQYISDMVRKYAFCAFWPAHHSTEASIDFRSLPMLHRHLLVAAQLLRDSLMLDSEYRKASLLFVGLCLSTPDRWPDLFGSPADLYTVRNFWGRVWHQVFRHMFTRSGEVVAGALGAEKGTLVYRYTKLYVGYLVSGVQHYACPLLIPSLRYGWGMFWQMPAYGAVITVEDLIKHYGMKVGIRDNGFVRGLGYIWTAYWMTLIYALPVGYVSDIGGFAVILSHLFQSSPSDNHRTIGNIVNNHNQQSSIMPSTPSSPSPLCTQAEVTANWERLRKSCDSCQEAKVKCSQHKPSCHRCLRHRQPCIYSPQRRTGRPRKRPTLDGNSYSAVNSGCDIDRTIITEPTSSTVNGQNLVMADVRGDDTPLLAGGITADNINPTNSVFQPSFEALLAGSPLNKDPTARDNNSNSYHTGYIRGSPSDAWGDLSLFLSDYNSPGLLHPEHVLGVDQLPTLSVDASNTSSECGDCRAKCYTALLQQLLFLRQSLPESTRPSIDVILQVESHVRSLLDRVLACSACLSNRSSVLLMSAITERVIQMLDWIIEEKTLLDTESARSSQRTVSSWARTSQLPPAGDRAGGRPYVCLIPLLVGNTELDEDTKQYFLKQLILMRIKKLAVKVQDVRRTTSTRPGDCIYRAAELVLAESQQRLDYLRGQVQLWE</sequence>
<keyword evidence="3 9" id="KW-1133">Transmembrane helix</keyword>
<reference evidence="11" key="1">
    <citation type="journal article" date="2020" name="bioRxiv">
        <title>Genomic and phenotypic heterogeneity of clinical isolates of the human pathogens Aspergillus fumigatus, Aspergillus lentulus and Aspergillus fumigatiaffinis.</title>
        <authorList>
            <person name="dos Santos R.A.C."/>
            <person name="Steenwyk J.L."/>
            <person name="Rivero-Menendez O."/>
            <person name="Mead M.E."/>
            <person name="Silva L.P."/>
            <person name="Bastos R.W."/>
            <person name="Alastruey-Izquierdo A."/>
            <person name="Goldman G.H."/>
            <person name="Rokas A."/>
        </authorList>
    </citation>
    <scope>NUCLEOTIDE SEQUENCE</scope>
    <source>
        <strain evidence="11">CNM-CM8927</strain>
    </source>
</reference>
<name>A0AAN5YN26_ASPLE</name>
<comment type="caution">
    <text evidence="11">The sequence shown here is derived from an EMBL/GenBank/DDBJ whole genome shotgun (WGS) entry which is preliminary data.</text>
</comment>
<evidence type="ECO:0000256" key="1">
    <source>
        <dbReference type="ARBA" id="ARBA00004141"/>
    </source>
</evidence>
<keyword evidence="8" id="KW-0539">Nucleus</keyword>
<dbReference type="AlphaFoldDB" id="A0AAN5YN26"/>
<evidence type="ECO:0000313" key="11">
    <source>
        <dbReference type="EMBL" id="KAF4203632.1"/>
    </source>
</evidence>
<feature type="domain" description="Zn(2)-C6 fungal-type" evidence="10">
    <location>
        <begin position="455"/>
        <end position="485"/>
    </location>
</feature>
<proteinExistence type="predicted"/>
<keyword evidence="7" id="KW-0804">Transcription</keyword>
<gene>
    <name evidence="11" type="ORF">CNMCM8927_008490</name>
</gene>
<dbReference type="InterPro" id="IPR050675">
    <property type="entry name" value="OAF3"/>
</dbReference>
<evidence type="ECO:0000256" key="4">
    <source>
        <dbReference type="ARBA" id="ARBA00023015"/>
    </source>
</evidence>
<evidence type="ECO:0000256" key="9">
    <source>
        <dbReference type="SAM" id="Phobius"/>
    </source>
</evidence>
<dbReference type="InterPro" id="IPR032805">
    <property type="entry name" value="Wax_synthase_dom"/>
</dbReference>
<evidence type="ECO:0000256" key="2">
    <source>
        <dbReference type="ARBA" id="ARBA00022692"/>
    </source>
</evidence>
<keyword evidence="4" id="KW-0805">Transcription regulation</keyword>
<keyword evidence="2 9" id="KW-0812">Transmembrane</keyword>
<evidence type="ECO:0000256" key="6">
    <source>
        <dbReference type="ARBA" id="ARBA00023136"/>
    </source>
</evidence>
<organism evidence="11 12">
    <name type="scientific">Aspergillus lentulus</name>
    <dbReference type="NCBI Taxonomy" id="293939"/>
    <lineage>
        <taxon>Eukaryota</taxon>
        <taxon>Fungi</taxon>
        <taxon>Dikarya</taxon>
        <taxon>Ascomycota</taxon>
        <taxon>Pezizomycotina</taxon>
        <taxon>Eurotiomycetes</taxon>
        <taxon>Eurotiomycetidae</taxon>
        <taxon>Eurotiales</taxon>
        <taxon>Aspergillaceae</taxon>
        <taxon>Aspergillus</taxon>
        <taxon>Aspergillus subgen. Fumigati</taxon>
    </lineage>
</organism>
<feature type="transmembrane region" description="Helical" evidence="9">
    <location>
        <begin position="28"/>
        <end position="48"/>
    </location>
</feature>
<reference evidence="11" key="2">
    <citation type="submission" date="2020-04" db="EMBL/GenBank/DDBJ databases">
        <authorList>
            <person name="Santos R.A.C."/>
            <person name="Steenwyk J.L."/>
            <person name="Rivero-Menendez O."/>
            <person name="Mead M.E."/>
            <person name="Silva L.P."/>
            <person name="Bastos R.W."/>
            <person name="Alastruey-Izquierdo A."/>
            <person name="Goldman G.H."/>
            <person name="Rokas A."/>
        </authorList>
    </citation>
    <scope>NUCLEOTIDE SEQUENCE</scope>
    <source>
        <strain evidence="11">CNM-CM8927</strain>
    </source>
</reference>
<dbReference type="GO" id="GO:0016020">
    <property type="term" value="C:membrane"/>
    <property type="evidence" value="ECO:0007669"/>
    <property type="project" value="UniProtKB-SubCell"/>
</dbReference>
<dbReference type="GO" id="GO:0008270">
    <property type="term" value="F:zinc ion binding"/>
    <property type="evidence" value="ECO:0007669"/>
    <property type="project" value="InterPro"/>
</dbReference>
<dbReference type="CDD" id="cd00067">
    <property type="entry name" value="GAL4"/>
    <property type="match status" value="1"/>
</dbReference>
<dbReference type="Pfam" id="PF00172">
    <property type="entry name" value="Zn_clus"/>
    <property type="match status" value="1"/>
</dbReference>
<evidence type="ECO:0000313" key="12">
    <source>
        <dbReference type="Proteomes" id="UP000649114"/>
    </source>
</evidence>
<evidence type="ECO:0000259" key="10">
    <source>
        <dbReference type="PROSITE" id="PS50048"/>
    </source>
</evidence>
<evidence type="ECO:0000256" key="7">
    <source>
        <dbReference type="ARBA" id="ARBA00023163"/>
    </source>
</evidence>
<dbReference type="SUPFAM" id="SSF57701">
    <property type="entry name" value="Zn2/Cys6 DNA-binding domain"/>
    <property type="match status" value="1"/>
</dbReference>
<dbReference type="GO" id="GO:0000981">
    <property type="term" value="F:DNA-binding transcription factor activity, RNA polymerase II-specific"/>
    <property type="evidence" value="ECO:0007669"/>
    <property type="project" value="InterPro"/>
</dbReference>
<dbReference type="GO" id="GO:0003677">
    <property type="term" value="F:DNA binding"/>
    <property type="evidence" value="ECO:0007669"/>
    <property type="project" value="UniProtKB-KW"/>
</dbReference>
<dbReference type="InterPro" id="IPR036864">
    <property type="entry name" value="Zn2-C6_fun-type_DNA-bd_sf"/>
</dbReference>
<dbReference type="Gene3D" id="4.10.240.10">
    <property type="entry name" value="Zn(2)-C6 fungal-type DNA-binding domain"/>
    <property type="match status" value="1"/>
</dbReference>
<dbReference type="InterPro" id="IPR001138">
    <property type="entry name" value="Zn2Cys6_DnaBD"/>
</dbReference>